<dbReference type="EMBL" id="JACHGJ010000003">
    <property type="protein sequence ID" value="MBB6480590.1"/>
    <property type="molecule type" value="Genomic_DNA"/>
</dbReference>
<keyword evidence="1" id="KW-1133">Transmembrane helix</keyword>
<reference evidence="2 3" key="1">
    <citation type="submission" date="2020-08" db="EMBL/GenBank/DDBJ databases">
        <title>Genomic Encyclopedia of Type Strains, Phase IV (KMG-IV): sequencing the most valuable type-strain genomes for metagenomic binning, comparative biology and taxonomic classification.</title>
        <authorList>
            <person name="Goeker M."/>
        </authorList>
    </citation>
    <scope>NUCLEOTIDE SEQUENCE [LARGE SCALE GENOMIC DNA]</scope>
    <source>
        <strain evidence="2 3">DSM 2461</strain>
    </source>
</reference>
<sequence>MAGIGFELQKVLKGGGLANVLKVTLAGIVIVAGPWLISIVAIFFLNRFASFALAEGSDLFMAAIVYTYAFSLSVFGGLHYIFTRYISDMIFIRRERRASSTLMLVLVLFALMAGILSAAAVLFIRAEGVSYLGLYRFAAVCLFVTVNLIWLVMIFITLLKKYMTIFLVYLSGMAFSFIAVYFLGGPFGIGGALAGFTAGQILILLLLLGLIVRSYKPVKPFRELKPLLSYFRRFRFLFLSGVFYSAGIWVDKITLWFLRGSSVRGTWFSLFETYDIAVYFANLTIIPGLVYFMIFSETNFYSSLRKFLLSVEKGILTRITEEKYKVIRVTENSLYEQSFFQGVISFGLIILAPHVNRVFLGGLTDTVTLRLVLGAAFFHIFYLTTLTFLFYIEMYREAFFTSLFFFAVNFAITASASALNLPWYGIGYLSATILSSLPAFFFLKRGVRNLERRVYGSL</sequence>
<dbReference type="Proteomes" id="UP000587760">
    <property type="component" value="Unassembled WGS sequence"/>
</dbReference>
<gene>
    <name evidence="2" type="ORF">HNR50_002253</name>
</gene>
<keyword evidence="1" id="KW-0812">Transmembrane</keyword>
<feature type="transmembrane region" description="Helical" evidence="1">
    <location>
        <begin position="367"/>
        <end position="391"/>
    </location>
</feature>
<dbReference type="Pfam" id="PF16933">
    <property type="entry name" value="PelG"/>
    <property type="match status" value="1"/>
</dbReference>
<feature type="transmembrane region" description="Helical" evidence="1">
    <location>
        <begin position="398"/>
        <end position="419"/>
    </location>
</feature>
<dbReference type="AlphaFoldDB" id="A0A841RC61"/>
<feature type="transmembrane region" description="Helical" evidence="1">
    <location>
        <begin position="425"/>
        <end position="443"/>
    </location>
</feature>
<feature type="transmembrane region" description="Helical" evidence="1">
    <location>
        <begin position="276"/>
        <end position="296"/>
    </location>
</feature>
<name>A0A841RC61_9SPIO</name>
<accession>A0A841RC61</accession>
<feature type="transmembrane region" description="Helical" evidence="1">
    <location>
        <begin position="236"/>
        <end position="256"/>
    </location>
</feature>
<comment type="caution">
    <text evidence="2">The sequence shown here is derived from an EMBL/GenBank/DDBJ whole genome shotgun (WGS) entry which is preliminary data.</text>
</comment>
<keyword evidence="3" id="KW-1185">Reference proteome</keyword>
<organism evidence="2 3">
    <name type="scientific">Spirochaeta isovalerica</name>
    <dbReference type="NCBI Taxonomy" id="150"/>
    <lineage>
        <taxon>Bacteria</taxon>
        <taxon>Pseudomonadati</taxon>
        <taxon>Spirochaetota</taxon>
        <taxon>Spirochaetia</taxon>
        <taxon>Spirochaetales</taxon>
        <taxon>Spirochaetaceae</taxon>
        <taxon>Spirochaeta</taxon>
    </lineage>
</organism>
<keyword evidence="1" id="KW-0472">Membrane</keyword>
<evidence type="ECO:0000313" key="2">
    <source>
        <dbReference type="EMBL" id="MBB6480590.1"/>
    </source>
</evidence>
<feature type="transmembrane region" description="Helical" evidence="1">
    <location>
        <begin position="189"/>
        <end position="215"/>
    </location>
</feature>
<evidence type="ECO:0000256" key="1">
    <source>
        <dbReference type="SAM" id="Phobius"/>
    </source>
</evidence>
<dbReference type="InterPro" id="IPR031617">
    <property type="entry name" value="PelG"/>
</dbReference>
<protein>
    <submittedName>
        <fullName evidence="2">Putative membrane protein</fullName>
    </submittedName>
</protein>
<feature type="transmembrane region" description="Helical" evidence="1">
    <location>
        <begin position="338"/>
        <end position="355"/>
    </location>
</feature>
<proteinExistence type="predicted"/>
<feature type="transmembrane region" description="Helical" evidence="1">
    <location>
        <begin position="59"/>
        <end position="82"/>
    </location>
</feature>
<feature type="transmembrane region" description="Helical" evidence="1">
    <location>
        <begin position="102"/>
        <end position="125"/>
    </location>
</feature>
<evidence type="ECO:0000313" key="3">
    <source>
        <dbReference type="Proteomes" id="UP000587760"/>
    </source>
</evidence>
<feature type="transmembrane region" description="Helical" evidence="1">
    <location>
        <begin position="166"/>
        <end position="183"/>
    </location>
</feature>
<feature type="transmembrane region" description="Helical" evidence="1">
    <location>
        <begin position="20"/>
        <end position="44"/>
    </location>
</feature>
<dbReference type="RefSeq" id="WP_184746848.1">
    <property type="nucleotide sequence ID" value="NZ_JACHGJ010000003.1"/>
</dbReference>
<feature type="transmembrane region" description="Helical" evidence="1">
    <location>
        <begin position="137"/>
        <end position="159"/>
    </location>
</feature>